<comment type="catalytic activity">
    <reaction evidence="1">
        <text>ATP + protein L-histidine = ADP + protein N-phospho-L-histidine.</text>
        <dbReference type="EC" id="2.7.13.3"/>
    </reaction>
</comment>
<dbReference type="SMART" id="SM00388">
    <property type="entry name" value="HisKA"/>
    <property type="match status" value="1"/>
</dbReference>
<evidence type="ECO:0000256" key="1">
    <source>
        <dbReference type="ARBA" id="ARBA00000085"/>
    </source>
</evidence>
<gene>
    <name evidence="11" type="ordered locus">Desti_5091</name>
</gene>
<evidence type="ECO:0000256" key="5">
    <source>
        <dbReference type="ARBA" id="ARBA00022777"/>
    </source>
</evidence>
<evidence type="ECO:0000256" key="3">
    <source>
        <dbReference type="ARBA" id="ARBA00022553"/>
    </source>
</evidence>
<dbReference type="SUPFAM" id="SSF55785">
    <property type="entry name" value="PYP-like sensor domain (PAS domain)"/>
    <property type="match status" value="1"/>
</dbReference>
<dbReference type="FunFam" id="3.30.565.10:FF:000006">
    <property type="entry name" value="Sensor histidine kinase WalK"/>
    <property type="match status" value="1"/>
</dbReference>
<feature type="domain" description="Response regulatory" evidence="8">
    <location>
        <begin position="7"/>
        <end position="123"/>
    </location>
</feature>
<dbReference type="Gene3D" id="3.40.50.2300">
    <property type="match status" value="1"/>
</dbReference>
<dbReference type="Gene3D" id="1.10.287.130">
    <property type="match status" value="1"/>
</dbReference>
<feature type="domain" description="Histidine kinase" evidence="7">
    <location>
        <begin position="287"/>
        <end position="501"/>
    </location>
</feature>
<dbReference type="PROSITE" id="PS50113">
    <property type="entry name" value="PAC"/>
    <property type="match status" value="1"/>
</dbReference>
<dbReference type="RefSeq" id="WP_014812803.1">
    <property type="nucleotide sequence ID" value="NC_018025.1"/>
</dbReference>
<evidence type="ECO:0000313" key="11">
    <source>
        <dbReference type="EMBL" id="AFM27701.1"/>
    </source>
</evidence>
<evidence type="ECO:0000259" key="10">
    <source>
        <dbReference type="PROSITE" id="PS50113"/>
    </source>
</evidence>
<dbReference type="Gene3D" id="3.30.565.10">
    <property type="entry name" value="Histidine kinase-like ATPase, C-terminal domain"/>
    <property type="match status" value="1"/>
</dbReference>
<dbReference type="InterPro" id="IPR003661">
    <property type="entry name" value="HisK_dim/P_dom"/>
</dbReference>
<evidence type="ECO:0000256" key="4">
    <source>
        <dbReference type="ARBA" id="ARBA00022679"/>
    </source>
</evidence>
<dbReference type="EMBL" id="CP003360">
    <property type="protein sequence ID" value="AFM27701.1"/>
    <property type="molecule type" value="Genomic_DNA"/>
</dbReference>
<dbReference type="SMART" id="SM00448">
    <property type="entry name" value="REC"/>
    <property type="match status" value="1"/>
</dbReference>
<dbReference type="GO" id="GO:0000155">
    <property type="term" value="F:phosphorelay sensor kinase activity"/>
    <property type="evidence" value="ECO:0007669"/>
    <property type="project" value="InterPro"/>
</dbReference>
<dbReference type="InterPro" id="IPR004358">
    <property type="entry name" value="Sig_transdc_His_kin-like_C"/>
</dbReference>
<accession>I4CDR0</accession>
<name>I4CDR0_DESTA</name>
<protein>
    <recommendedName>
        <fullName evidence="2">histidine kinase</fullName>
        <ecNumber evidence="2">2.7.13.3</ecNumber>
    </recommendedName>
</protein>
<dbReference type="CDD" id="cd00156">
    <property type="entry name" value="REC"/>
    <property type="match status" value="1"/>
</dbReference>
<evidence type="ECO:0000256" key="2">
    <source>
        <dbReference type="ARBA" id="ARBA00012438"/>
    </source>
</evidence>
<dbReference type="Proteomes" id="UP000006055">
    <property type="component" value="Chromosome"/>
</dbReference>
<dbReference type="InterPro" id="IPR005467">
    <property type="entry name" value="His_kinase_dom"/>
</dbReference>
<dbReference type="eggNOG" id="COG4251">
    <property type="taxonomic scope" value="Bacteria"/>
</dbReference>
<feature type="domain" description="PAC" evidence="10">
    <location>
        <begin position="217"/>
        <end position="269"/>
    </location>
</feature>
<dbReference type="InterPro" id="IPR052162">
    <property type="entry name" value="Sensor_kinase/Photoreceptor"/>
</dbReference>
<dbReference type="InterPro" id="IPR001789">
    <property type="entry name" value="Sig_transdc_resp-reg_receiver"/>
</dbReference>
<dbReference type="InterPro" id="IPR000700">
    <property type="entry name" value="PAS-assoc_C"/>
</dbReference>
<keyword evidence="12" id="KW-1185">Reference proteome</keyword>
<evidence type="ECO:0000259" key="8">
    <source>
        <dbReference type="PROSITE" id="PS50110"/>
    </source>
</evidence>
<dbReference type="Pfam" id="PF02518">
    <property type="entry name" value="HATPase_c"/>
    <property type="match status" value="1"/>
</dbReference>
<dbReference type="AlphaFoldDB" id="I4CDR0"/>
<evidence type="ECO:0000259" key="9">
    <source>
        <dbReference type="PROSITE" id="PS50112"/>
    </source>
</evidence>
<dbReference type="CDD" id="cd00130">
    <property type="entry name" value="PAS"/>
    <property type="match status" value="1"/>
</dbReference>
<reference evidence="12" key="1">
    <citation type="submission" date="2012-06" db="EMBL/GenBank/DDBJ databases">
        <title>Complete sequence of chromosome of Desulfomonile tiedjei DSM 6799.</title>
        <authorList>
            <person name="Lucas S."/>
            <person name="Copeland A."/>
            <person name="Lapidus A."/>
            <person name="Glavina del Rio T."/>
            <person name="Dalin E."/>
            <person name="Tice H."/>
            <person name="Bruce D."/>
            <person name="Goodwin L."/>
            <person name="Pitluck S."/>
            <person name="Peters L."/>
            <person name="Ovchinnikova G."/>
            <person name="Zeytun A."/>
            <person name="Lu M."/>
            <person name="Kyrpides N."/>
            <person name="Mavromatis K."/>
            <person name="Ivanova N."/>
            <person name="Brettin T."/>
            <person name="Detter J.C."/>
            <person name="Han C."/>
            <person name="Larimer F."/>
            <person name="Land M."/>
            <person name="Hauser L."/>
            <person name="Markowitz V."/>
            <person name="Cheng J.-F."/>
            <person name="Hugenholtz P."/>
            <person name="Woyke T."/>
            <person name="Wu D."/>
            <person name="Spring S."/>
            <person name="Schroeder M."/>
            <person name="Brambilla E."/>
            <person name="Klenk H.-P."/>
            <person name="Eisen J.A."/>
        </authorList>
    </citation>
    <scope>NUCLEOTIDE SEQUENCE [LARGE SCALE GENOMIC DNA]</scope>
    <source>
        <strain evidence="12">ATCC 49306 / DSM 6799 / DCB-1</strain>
    </source>
</reference>
<dbReference type="SMART" id="SM00387">
    <property type="entry name" value="HATPase_c"/>
    <property type="match status" value="1"/>
</dbReference>
<dbReference type="HOGENOM" id="CLU_000445_114_72_7"/>
<dbReference type="CDD" id="cd00082">
    <property type="entry name" value="HisKA"/>
    <property type="match status" value="1"/>
</dbReference>
<dbReference type="KEGG" id="dti:Desti_5091"/>
<dbReference type="SUPFAM" id="SSF47384">
    <property type="entry name" value="Homodimeric domain of signal transducing histidine kinase"/>
    <property type="match status" value="1"/>
</dbReference>
<dbReference type="PANTHER" id="PTHR43304:SF1">
    <property type="entry name" value="PAC DOMAIN-CONTAINING PROTEIN"/>
    <property type="match status" value="1"/>
</dbReference>
<dbReference type="SMART" id="SM00091">
    <property type="entry name" value="PAS"/>
    <property type="match status" value="1"/>
</dbReference>
<evidence type="ECO:0000313" key="12">
    <source>
        <dbReference type="Proteomes" id="UP000006055"/>
    </source>
</evidence>
<feature type="modified residue" description="4-aspartylphosphate" evidence="6">
    <location>
        <position position="59"/>
    </location>
</feature>
<dbReference type="Pfam" id="PF00512">
    <property type="entry name" value="HisKA"/>
    <property type="match status" value="1"/>
</dbReference>
<dbReference type="InterPro" id="IPR011006">
    <property type="entry name" value="CheY-like_superfamily"/>
</dbReference>
<dbReference type="PROSITE" id="PS50112">
    <property type="entry name" value="PAS"/>
    <property type="match status" value="1"/>
</dbReference>
<dbReference type="Gene3D" id="3.30.450.20">
    <property type="entry name" value="PAS domain"/>
    <property type="match status" value="1"/>
</dbReference>
<dbReference type="SMART" id="SM00086">
    <property type="entry name" value="PAC"/>
    <property type="match status" value="1"/>
</dbReference>
<dbReference type="InterPro" id="IPR003594">
    <property type="entry name" value="HATPase_dom"/>
</dbReference>
<dbReference type="Pfam" id="PF00072">
    <property type="entry name" value="Response_reg"/>
    <property type="match status" value="1"/>
</dbReference>
<dbReference type="OrthoDB" id="7340865at2"/>
<dbReference type="InterPro" id="IPR036097">
    <property type="entry name" value="HisK_dim/P_sf"/>
</dbReference>
<dbReference type="EC" id="2.7.13.3" evidence="2"/>
<feature type="domain" description="PAS" evidence="9">
    <location>
        <begin position="143"/>
        <end position="213"/>
    </location>
</feature>
<keyword evidence="4" id="KW-0808">Transferase</keyword>
<dbReference type="InterPro" id="IPR013655">
    <property type="entry name" value="PAS_fold_3"/>
</dbReference>
<dbReference type="PROSITE" id="PS50110">
    <property type="entry name" value="RESPONSE_REGULATORY"/>
    <property type="match status" value="1"/>
</dbReference>
<sequence>MAEKSINILLVEDEEAHAEALRRAFRKAEGPPVNLTCVSNIEDALTYLSESFPDLVISDWLLPDGKGTDILPAGEEDRSFPIILMTSHGDERLAVDAMKAGAADYVVKSPLAFADMPYLALRVLQQWELVAEHKRNQEKLRESEERFRTVFEQGPLGMHIADLNYRFVTCNKAYSQIVGYSEEELRKLTFTDISFPEDIAEDIEKAKKLYRGEIPYYKMEKRLVRKQGEIVWIGFTRSIVRDSEGKPLYFLSMIEDISERKRTEELLRRGVEELARSNEDLRQFAYVASHDLQEPLRNVANCLQLLEQRHKGKLGGDSDQLIDWAVAGAKKMRSLIIDLLTFSRISTKGNSLEETDSEEVAKEALVNLRYVIDEHGACITHDPLPIVNADPVQLMQVFQNLIGNAIKFRRDEPPKIHISAERNGSGDWVFSVKDNGIGIPERHHDRIFVIFQRLQKKGPFKGTGMGLAIVKKIIERHKGRVWVESEVGVGSTFYFTMPDSDARSAE</sequence>
<dbReference type="STRING" id="706587.Desti_5091"/>
<dbReference type="InterPro" id="IPR001610">
    <property type="entry name" value="PAC"/>
</dbReference>
<dbReference type="NCBIfam" id="TIGR00229">
    <property type="entry name" value="sensory_box"/>
    <property type="match status" value="1"/>
</dbReference>
<dbReference type="PROSITE" id="PS50109">
    <property type="entry name" value="HIS_KIN"/>
    <property type="match status" value="1"/>
</dbReference>
<keyword evidence="3 6" id="KW-0597">Phosphoprotein</keyword>
<dbReference type="PANTHER" id="PTHR43304">
    <property type="entry name" value="PHYTOCHROME-LIKE PROTEIN CPH1"/>
    <property type="match status" value="1"/>
</dbReference>
<dbReference type="eggNOG" id="COG2204">
    <property type="taxonomic scope" value="Bacteria"/>
</dbReference>
<dbReference type="PRINTS" id="PR00344">
    <property type="entry name" value="BCTRLSENSOR"/>
</dbReference>
<dbReference type="Pfam" id="PF08447">
    <property type="entry name" value="PAS_3"/>
    <property type="match status" value="1"/>
</dbReference>
<proteinExistence type="predicted"/>
<evidence type="ECO:0000256" key="6">
    <source>
        <dbReference type="PROSITE-ProRule" id="PRU00169"/>
    </source>
</evidence>
<organism evidence="11 12">
    <name type="scientific">Desulfomonile tiedjei (strain ATCC 49306 / DSM 6799 / DCB-1)</name>
    <dbReference type="NCBI Taxonomy" id="706587"/>
    <lineage>
        <taxon>Bacteria</taxon>
        <taxon>Pseudomonadati</taxon>
        <taxon>Thermodesulfobacteriota</taxon>
        <taxon>Desulfomonilia</taxon>
        <taxon>Desulfomonilales</taxon>
        <taxon>Desulfomonilaceae</taxon>
        <taxon>Desulfomonile</taxon>
    </lineage>
</organism>
<evidence type="ECO:0000259" key="7">
    <source>
        <dbReference type="PROSITE" id="PS50109"/>
    </source>
</evidence>
<keyword evidence="5" id="KW-0418">Kinase</keyword>
<dbReference type="InterPro" id="IPR036890">
    <property type="entry name" value="HATPase_C_sf"/>
</dbReference>
<dbReference type="SUPFAM" id="SSF52172">
    <property type="entry name" value="CheY-like"/>
    <property type="match status" value="1"/>
</dbReference>
<dbReference type="InterPro" id="IPR000014">
    <property type="entry name" value="PAS"/>
</dbReference>
<dbReference type="InterPro" id="IPR035965">
    <property type="entry name" value="PAS-like_dom_sf"/>
</dbReference>
<dbReference type="SUPFAM" id="SSF55874">
    <property type="entry name" value="ATPase domain of HSP90 chaperone/DNA topoisomerase II/histidine kinase"/>
    <property type="match status" value="1"/>
</dbReference>